<name>A0A511JEG2_9CELL</name>
<sequence>MAVRTRDDYEAVLEALGACISTRIPVLLWGDPGSGKTSVVESAAGLGWLVETMIISHYEPSDLTGLPLLRGDHVVLAPPGWAKRLAEHDGPSIAFFDEFSTASPALQAAALRPLTHYQVGDLQLPPTVSFVAAANPADVAAAGWELAAPTASRFVHLEWGLPLEVYAECLVTGAWPVLPVGPLPDGFDAELVRQRALVAGFLRSRPSQLSVIPTDAVGRGRAFPTPRTYDYAARLAAFAVANGSSPDVVRLLVAGCVGPVVAHEFLEFARRQDLPDPEDVLAGGFLFTGSRPDRTYVVLQSVLAAVQRKPTARRWTAAVDACGRAAADVGVDAAVPVVRALLRPGARPAGAALPASITVFAPVLALAGLLPGA</sequence>
<feature type="domain" description="ATPase dynein-related AAA" evidence="1">
    <location>
        <begin position="25"/>
        <end position="154"/>
    </location>
</feature>
<comment type="caution">
    <text evidence="2">The sequence shown here is derived from an EMBL/GenBank/DDBJ whole genome shotgun (WGS) entry which is preliminary data.</text>
</comment>
<dbReference type="Gene3D" id="3.40.50.300">
    <property type="entry name" value="P-loop containing nucleotide triphosphate hydrolases"/>
    <property type="match status" value="1"/>
</dbReference>
<dbReference type="Proteomes" id="UP000321720">
    <property type="component" value="Unassembled WGS sequence"/>
</dbReference>
<reference evidence="2 3" key="1">
    <citation type="submission" date="2019-07" db="EMBL/GenBank/DDBJ databases">
        <title>Whole genome shotgun sequence of Cellulomonas composti NBRC 100758.</title>
        <authorList>
            <person name="Hosoyama A."/>
            <person name="Uohara A."/>
            <person name="Ohji S."/>
            <person name="Ichikawa N."/>
        </authorList>
    </citation>
    <scope>NUCLEOTIDE SEQUENCE [LARGE SCALE GENOMIC DNA]</scope>
    <source>
        <strain evidence="2 3">NBRC 100758</strain>
    </source>
</reference>
<dbReference type="SUPFAM" id="SSF52540">
    <property type="entry name" value="P-loop containing nucleoside triphosphate hydrolases"/>
    <property type="match status" value="1"/>
</dbReference>
<evidence type="ECO:0000313" key="2">
    <source>
        <dbReference type="EMBL" id="GEL96355.1"/>
    </source>
</evidence>
<gene>
    <name evidence="2" type="ORF">CCO02nite_30130</name>
</gene>
<dbReference type="InterPro" id="IPR027417">
    <property type="entry name" value="P-loop_NTPase"/>
</dbReference>
<dbReference type="EMBL" id="BJWG01000018">
    <property type="protein sequence ID" value="GEL96355.1"/>
    <property type="molecule type" value="Genomic_DNA"/>
</dbReference>
<dbReference type="GO" id="GO:0016887">
    <property type="term" value="F:ATP hydrolysis activity"/>
    <property type="evidence" value="ECO:0007669"/>
    <property type="project" value="InterPro"/>
</dbReference>
<evidence type="ECO:0000313" key="3">
    <source>
        <dbReference type="Proteomes" id="UP000321720"/>
    </source>
</evidence>
<dbReference type="Pfam" id="PF07728">
    <property type="entry name" value="AAA_5"/>
    <property type="match status" value="1"/>
</dbReference>
<accession>A0A511JEG2</accession>
<dbReference type="InterPro" id="IPR011704">
    <property type="entry name" value="ATPase_dyneun-rel_AAA"/>
</dbReference>
<dbReference type="AlphaFoldDB" id="A0A511JEG2"/>
<dbReference type="CDD" id="cd00009">
    <property type="entry name" value="AAA"/>
    <property type="match status" value="1"/>
</dbReference>
<protein>
    <submittedName>
        <fullName evidence="2">ATPase AAA</fullName>
    </submittedName>
</protein>
<evidence type="ECO:0000259" key="1">
    <source>
        <dbReference type="Pfam" id="PF07728"/>
    </source>
</evidence>
<dbReference type="GO" id="GO:0005524">
    <property type="term" value="F:ATP binding"/>
    <property type="evidence" value="ECO:0007669"/>
    <property type="project" value="InterPro"/>
</dbReference>
<organism evidence="2 3">
    <name type="scientific">Cellulomonas composti</name>
    <dbReference type="NCBI Taxonomy" id="266130"/>
    <lineage>
        <taxon>Bacteria</taxon>
        <taxon>Bacillati</taxon>
        <taxon>Actinomycetota</taxon>
        <taxon>Actinomycetes</taxon>
        <taxon>Micrococcales</taxon>
        <taxon>Cellulomonadaceae</taxon>
        <taxon>Cellulomonas</taxon>
    </lineage>
</organism>
<keyword evidence="3" id="KW-1185">Reference proteome</keyword>
<proteinExistence type="predicted"/>
<dbReference type="RefSeq" id="WP_186812728.1">
    <property type="nucleotide sequence ID" value="NZ_BJWG01000018.1"/>
</dbReference>